<comment type="caution">
    <text evidence="1">The sequence shown here is derived from an EMBL/GenBank/DDBJ whole genome shotgun (WGS) entry which is preliminary data.</text>
</comment>
<organism evidence="1 2">
    <name type="scientific">Mycolicibacterium hippocampi</name>
    <dbReference type="NCBI Taxonomy" id="659824"/>
    <lineage>
        <taxon>Bacteria</taxon>
        <taxon>Bacillati</taxon>
        <taxon>Actinomycetota</taxon>
        <taxon>Actinomycetes</taxon>
        <taxon>Mycobacteriales</taxon>
        <taxon>Mycobacteriaceae</taxon>
        <taxon>Mycolicibacterium</taxon>
    </lineage>
</organism>
<evidence type="ECO:0000313" key="1">
    <source>
        <dbReference type="EMBL" id="NVN50683.1"/>
    </source>
</evidence>
<dbReference type="Proteomes" id="UP000570517">
    <property type="component" value="Unassembled WGS sequence"/>
</dbReference>
<proteinExistence type="predicted"/>
<keyword evidence="2" id="KW-1185">Reference proteome</keyword>
<evidence type="ECO:0000313" key="2">
    <source>
        <dbReference type="Proteomes" id="UP000570517"/>
    </source>
</evidence>
<sequence length="105" mass="11587">MGDREELAELRLHPDDGETFAIYLHGKIHDRAIITITEEGDLVLGLDIDYTENDPGDLYRASDLMVTLVKEFGAAGGLTGVELAPPRSRAQWREDAHVLLRTGSV</sequence>
<gene>
    <name evidence="1" type="ORF">HLY00_3403</name>
</gene>
<name>A0A850PQB0_9MYCO</name>
<dbReference type="EMBL" id="JABFYL010000025">
    <property type="protein sequence ID" value="NVN50683.1"/>
    <property type="molecule type" value="Genomic_DNA"/>
</dbReference>
<dbReference type="AlphaFoldDB" id="A0A850PQB0"/>
<protein>
    <submittedName>
        <fullName evidence="1">Uncharacterized protein</fullName>
    </submittedName>
</protein>
<accession>A0A850PQB0</accession>
<reference evidence="1 2" key="1">
    <citation type="submission" date="2020-05" db="EMBL/GenBank/DDBJ databases">
        <title>Draft genome sequence of Mycobacterium hippocampi DL, isolated from European seabass, Dicentrarchus labrax, reared in fish farms.</title>
        <authorList>
            <person name="Stathopoulou P."/>
            <person name="Asimakis E."/>
            <person name="Tzokas K."/>
            <person name="Batargias C."/>
            <person name="Tsiamis G."/>
        </authorList>
    </citation>
    <scope>NUCLEOTIDE SEQUENCE [LARGE SCALE GENOMIC DNA]</scope>
    <source>
        <strain evidence="1 2">DL</strain>
    </source>
</reference>